<evidence type="ECO:0000256" key="1">
    <source>
        <dbReference type="ARBA" id="ARBA00004477"/>
    </source>
</evidence>
<dbReference type="PANTHER" id="PTHR45799">
    <property type="entry name" value="RETICULON-LIKE PROTEIN"/>
    <property type="match status" value="1"/>
</dbReference>
<evidence type="ECO:0000256" key="4">
    <source>
        <dbReference type="ARBA" id="ARBA00022989"/>
    </source>
</evidence>
<dbReference type="InterPro" id="IPR003388">
    <property type="entry name" value="Reticulon"/>
</dbReference>
<evidence type="ECO:0000256" key="5">
    <source>
        <dbReference type="ARBA" id="ARBA00023136"/>
    </source>
</evidence>
<feature type="region of interest" description="Disordered" evidence="7">
    <location>
        <begin position="1"/>
        <end position="100"/>
    </location>
</feature>
<dbReference type="GO" id="GO:0030424">
    <property type="term" value="C:axon"/>
    <property type="evidence" value="ECO:0007669"/>
    <property type="project" value="TreeGrafter"/>
</dbReference>
<feature type="region of interest" description="Disordered" evidence="7">
    <location>
        <begin position="173"/>
        <end position="217"/>
    </location>
</feature>
<feature type="region of interest" description="Disordered" evidence="7">
    <location>
        <begin position="117"/>
        <end position="152"/>
    </location>
</feature>
<keyword evidence="2 6" id="KW-0812">Transmembrane</keyword>
<feature type="compositionally biased region" description="Pro residues" evidence="7">
    <location>
        <begin position="190"/>
        <end position="204"/>
    </location>
</feature>
<organism evidence="9">
    <name type="scientific">Phallusia mammillata</name>
    <dbReference type="NCBI Taxonomy" id="59560"/>
    <lineage>
        <taxon>Eukaryota</taxon>
        <taxon>Metazoa</taxon>
        <taxon>Chordata</taxon>
        <taxon>Tunicata</taxon>
        <taxon>Ascidiacea</taxon>
        <taxon>Phlebobranchia</taxon>
        <taxon>Ascidiidae</taxon>
        <taxon>Phallusia</taxon>
    </lineage>
</organism>
<feature type="transmembrane region" description="Helical" evidence="6">
    <location>
        <begin position="269"/>
        <end position="296"/>
    </location>
</feature>
<feature type="compositionally biased region" description="Low complexity" evidence="7">
    <location>
        <begin position="27"/>
        <end position="39"/>
    </location>
</feature>
<evidence type="ECO:0000256" key="7">
    <source>
        <dbReference type="SAM" id="MobiDB-lite"/>
    </source>
</evidence>
<keyword evidence="3 6" id="KW-0256">Endoplasmic reticulum</keyword>
<reference evidence="9" key="1">
    <citation type="submission" date="2020-04" db="EMBL/GenBank/DDBJ databases">
        <authorList>
            <person name="Neveu A P."/>
        </authorList>
    </citation>
    <scope>NUCLEOTIDE SEQUENCE</scope>
    <source>
        <tissue evidence="9">Whole embryo</tissue>
    </source>
</reference>
<dbReference type="InterPro" id="IPR046964">
    <property type="entry name" value="RTN1-4"/>
</dbReference>
<dbReference type="EMBL" id="LR789960">
    <property type="protein sequence ID" value="CAB3265822.1"/>
    <property type="molecule type" value="mRNA"/>
</dbReference>
<evidence type="ECO:0000313" key="9">
    <source>
        <dbReference type="EMBL" id="CAB3265822.1"/>
    </source>
</evidence>
<dbReference type="GO" id="GO:0005789">
    <property type="term" value="C:endoplasmic reticulum membrane"/>
    <property type="evidence" value="ECO:0007669"/>
    <property type="project" value="UniProtKB-SubCell"/>
</dbReference>
<protein>
    <recommendedName>
        <fullName evidence="6">Reticulon-like protein</fullName>
    </recommendedName>
</protein>
<proteinExistence type="evidence at transcript level"/>
<evidence type="ECO:0000256" key="6">
    <source>
        <dbReference type="RuleBase" id="RU363132"/>
    </source>
</evidence>
<dbReference type="AlphaFoldDB" id="A0A6F9DQV8"/>
<name>A0A6F9DQV8_9ASCI</name>
<dbReference type="PROSITE" id="PS50845">
    <property type="entry name" value="RETICULON"/>
    <property type="match status" value="1"/>
</dbReference>
<dbReference type="PANTHER" id="PTHR45799:SF2">
    <property type="entry name" value="RETICULON-LIKE PROTEIN"/>
    <property type="match status" value="1"/>
</dbReference>
<gene>
    <name evidence="9" type="primary">Rtn</name>
</gene>
<evidence type="ECO:0000256" key="3">
    <source>
        <dbReference type="ARBA" id="ARBA00022824"/>
    </source>
</evidence>
<comment type="subcellular location">
    <subcellularLocation>
        <location evidence="1 6">Endoplasmic reticulum membrane</location>
        <topology evidence="1 6">Multi-pass membrane protein</topology>
    </subcellularLocation>
</comment>
<feature type="compositionally biased region" description="Basic and acidic residues" evidence="7">
    <location>
        <begin position="72"/>
        <end position="93"/>
    </location>
</feature>
<dbReference type="Gene3D" id="1.20.5.2480">
    <property type="match status" value="1"/>
</dbReference>
<feature type="domain" description="Reticulon" evidence="8">
    <location>
        <begin position="256"/>
        <end position="443"/>
    </location>
</feature>
<accession>A0A6F9DQV8</accession>
<dbReference type="Pfam" id="PF02453">
    <property type="entry name" value="Reticulon"/>
    <property type="match status" value="1"/>
</dbReference>
<sequence>MEYETSPTMRYDGTGDVPADDNHSEKNGGSTESEGSSEGFVKVEEVLEEAEQQGHSPSEDLPSAPAPTPATETKETIPTEMSMMKHLDPRDDEPASNQRLQDYYDQLPTETAPFVAEEESDPANLHSNVYESHPDPILPDVVEAPPASRHDEDFAPLVDIPASSFTGVTDLIGEGDESPEELLKQEEPTLPEPIEPEIPTPEPLDPPKPETEPETVPPVVEEVEKPPEGGASSSFDVSSLLKCDVGGAFAFWHECIVDLLYWKDVKVSAVTFGLTLLILNSLCCCSIVSVFSYLALSLLTVTISFRFYKFVIQTLNGTQQPNPFQSLLDAEVTLSAEQVRKYTDAILSRVNGFIVNTRDLLLVKNTVASLKFGVLLWLLTYIGACFNGLTILIISDVMAFVLPPVYQKYQKPIDNYYGQAAGKACEVMTLVRSKIPGAKPKAE</sequence>
<feature type="transmembrane region" description="Helical" evidence="6">
    <location>
        <begin position="374"/>
        <end position="402"/>
    </location>
</feature>
<keyword evidence="4 6" id="KW-1133">Transmembrane helix</keyword>
<keyword evidence="5 6" id="KW-0472">Membrane</keyword>
<evidence type="ECO:0000259" key="8">
    <source>
        <dbReference type="PROSITE" id="PS50845"/>
    </source>
</evidence>
<evidence type="ECO:0000256" key="2">
    <source>
        <dbReference type="ARBA" id="ARBA00022692"/>
    </source>
</evidence>